<sequence>MKLKKIVIYGFGKHENKTIDFDTGINIIFGENEAGKTTIQQFILQVLFGFPQKNSTQLRYEPKSGGKYGGQVHISDAIHGDYVIERVRGKSAGDITVYFADGTEGGEEALKTLLRQYDRASFESVFSFSLLQLQGFEKMDELELSRTLLASGTTGVDSLLRVEKKMEKEIADLFKKTGRNPELNQRLQELKEMESDLKSEQERLSVYSPKLNRIHAIEKELIEKKSASERLRACYKDLGQQIQRLPLKNRKRTIEDRLGQIGQSVFPSDGIRRFEMVSGKLKEMEAKVNGLEKELMTVKERMPNPPDTKTLVAIERLLAREPEWHDWHAISGSLQESQRQSIIKKHQLLDRLGLSEADVILQSDVSIHREELLYDQLQKAAELDRQMGYIDHQLTQLENELREVKKELQYVEKSRPSDEDMRRVEEWPSIRDRLGEAKAYLQLKRTNPLNGNLFVYLLLFVVAFAAIAIGFIEKQWLFSIVGACIAVIVAYLVLVMKKQDASSKEEEMKQFVAQYAGYEKQMESMFEKVAAYRQHQPRLAEMERTVERKMSGLEAEYEKLGRAKESLGNELSGFFLDYGMTKIPNPGILHEFFSMVRSVQEIERDLQENRARLEEVNERIQSRMTEALVLIPDLQEETLYDKLRSEFIFLKSEQQSYTTLSDRLEELQMEKREVTEFIGSLRAQQRDLFQEAEVETEEQYYKAYDDYQEAVLLNQHLMDIAAQLSMQGAQADTELAQTEEELKTEIERAERTLSEVEEIMDQLVQEKTALKIETEKLLTDDTFQQKQQLFEMKKAEFAELAKQWAVRQVTVEAIKGMMKELKDKKLPEVLHGADRLFRELTGGAYESLTILDNGLFQAIAQNGMRYPIIELSQATKEQAYISLRLSLAMAMEKTAPFPILMDDPFVHFDETRLSRMKTIVENLSEQHQFIYVTCHGKMVEEWTNAKIISASVSEAEKGAVAR</sequence>
<dbReference type="Gene3D" id="3.40.50.300">
    <property type="entry name" value="P-loop containing nucleotide triphosphate hydrolases"/>
    <property type="match status" value="2"/>
</dbReference>
<keyword evidence="2" id="KW-0812">Transmembrane</keyword>
<organism evidence="4 5">
    <name type="scientific">Sporosarcina luteola</name>
    <dbReference type="NCBI Taxonomy" id="582850"/>
    <lineage>
        <taxon>Bacteria</taxon>
        <taxon>Bacillati</taxon>
        <taxon>Bacillota</taxon>
        <taxon>Bacilli</taxon>
        <taxon>Bacillales</taxon>
        <taxon>Caryophanaceae</taxon>
        <taxon>Sporosarcina</taxon>
    </lineage>
</organism>
<keyword evidence="1" id="KW-0175">Coiled coil</keyword>
<gene>
    <name evidence="4" type="primary">yhaN</name>
    <name evidence="4" type="ORF">SLU01_10750</name>
</gene>
<feature type="coiled-coil region" evidence="1">
    <location>
        <begin position="387"/>
        <end position="414"/>
    </location>
</feature>
<dbReference type="EMBL" id="BJYL01000015">
    <property type="protein sequence ID" value="GEN82763.1"/>
    <property type="molecule type" value="Genomic_DNA"/>
</dbReference>
<reference evidence="4 5" key="1">
    <citation type="submission" date="2019-07" db="EMBL/GenBank/DDBJ databases">
        <title>Whole genome shotgun sequence of Sporosarcina luteola NBRC 105378.</title>
        <authorList>
            <person name="Hosoyama A."/>
            <person name="Uohara A."/>
            <person name="Ohji S."/>
            <person name="Ichikawa N."/>
        </authorList>
    </citation>
    <scope>NUCLEOTIDE SEQUENCE [LARGE SCALE GENOMIC DNA]</scope>
    <source>
        <strain evidence="4 5">NBRC 105378</strain>
    </source>
</reference>
<feature type="domain" description="YhaN AAA" evidence="3">
    <location>
        <begin position="1"/>
        <end position="201"/>
    </location>
</feature>
<proteinExistence type="predicted"/>
<dbReference type="SUPFAM" id="SSF52540">
    <property type="entry name" value="P-loop containing nucleoside triphosphate hydrolases"/>
    <property type="match status" value="1"/>
</dbReference>
<dbReference type="RefSeq" id="WP_147056104.1">
    <property type="nucleotide sequence ID" value="NZ_BJYL01000015.1"/>
</dbReference>
<evidence type="ECO:0000256" key="2">
    <source>
        <dbReference type="SAM" id="Phobius"/>
    </source>
</evidence>
<keyword evidence="5" id="KW-1185">Reference proteome</keyword>
<comment type="caution">
    <text evidence="4">The sequence shown here is derived from an EMBL/GenBank/DDBJ whole genome shotgun (WGS) entry which is preliminary data.</text>
</comment>
<evidence type="ECO:0000256" key="1">
    <source>
        <dbReference type="SAM" id="Coils"/>
    </source>
</evidence>
<dbReference type="Pfam" id="PF13514">
    <property type="entry name" value="AAA_27"/>
    <property type="match status" value="1"/>
</dbReference>
<keyword evidence="2" id="KW-0472">Membrane</keyword>
<accession>A0A511Z5N5</accession>
<dbReference type="PANTHER" id="PTHR41259">
    <property type="entry name" value="DOUBLE-STRAND BREAK REPAIR RAD50 ATPASE, PUTATIVE-RELATED"/>
    <property type="match status" value="1"/>
</dbReference>
<evidence type="ECO:0000313" key="4">
    <source>
        <dbReference type="EMBL" id="GEN82763.1"/>
    </source>
</evidence>
<feature type="transmembrane region" description="Helical" evidence="2">
    <location>
        <begin position="478"/>
        <end position="496"/>
    </location>
</feature>
<protein>
    <recommendedName>
        <fullName evidence="3">YhaN AAA domain-containing protein</fullName>
    </recommendedName>
</protein>
<dbReference type="Proteomes" id="UP000321901">
    <property type="component" value="Unassembled WGS sequence"/>
</dbReference>
<dbReference type="InterPro" id="IPR027417">
    <property type="entry name" value="P-loop_NTPase"/>
</dbReference>
<feature type="coiled-coil region" evidence="1">
    <location>
        <begin position="596"/>
        <end position="626"/>
    </location>
</feature>
<dbReference type="PANTHER" id="PTHR41259:SF1">
    <property type="entry name" value="DOUBLE-STRAND BREAK REPAIR RAD50 ATPASE, PUTATIVE-RELATED"/>
    <property type="match status" value="1"/>
</dbReference>
<dbReference type="InterPro" id="IPR038734">
    <property type="entry name" value="YhaN_AAA"/>
</dbReference>
<feature type="transmembrane region" description="Helical" evidence="2">
    <location>
        <begin position="453"/>
        <end position="472"/>
    </location>
</feature>
<evidence type="ECO:0000313" key="5">
    <source>
        <dbReference type="Proteomes" id="UP000321901"/>
    </source>
</evidence>
<feature type="coiled-coil region" evidence="1">
    <location>
        <begin position="274"/>
        <end position="301"/>
    </location>
</feature>
<dbReference type="OrthoDB" id="9764467at2"/>
<dbReference type="AlphaFoldDB" id="A0A511Z5N5"/>
<feature type="coiled-coil region" evidence="1">
    <location>
        <begin position="721"/>
        <end position="773"/>
    </location>
</feature>
<name>A0A511Z5N5_9BACL</name>
<keyword evidence="2" id="KW-1133">Transmembrane helix</keyword>
<evidence type="ECO:0000259" key="3">
    <source>
        <dbReference type="Pfam" id="PF13514"/>
    </source>
</evidence>